<name>A0A1J9R1B2_9EURO</name>
<reference evidence="1 2" key="1">
    <citation type="submission" date="2015-08" db="EMBL/GenBank/DDBJ databases">
        <title>Emmonsia species relationships and genome sequence.</title>
        <authorList>
            <person name="Cuomo C.A."/>
            <person name="Schwartz I.S."/>
            <person name="Kenyon C."/>
            <person name="De Hoog G.S."/>
            <person name="Govender N.P."/>
            <person name="Botha A."/>
            <person name="Moreno L."/>
            <person name="De Vries M."/>
            <person name="Munoz J.F."/>
            <person name="Stielow J.B."/>
        </authorList>
    </citation>
    <scope>NUCLEOTIDE SEQUENCE [LARGE SCALE GENOMIC DNA]</scope>
    <source>
        <strain evidence="1 2">EI222</strain>
    </source>
</reference>
<gene>
    <name evidence="1" type="ORF">ACJ73_06823</name>
</gene>
<dbReference type="EMBL" id="LGTZ01001264">
    <property type="protein sequence ID" value="OJD21836.1"/>
    <property type="molecule type" value="Genomic_DNA"/>
</dbReference>
<dbReference type="VEuPathDB" id="FungiDB:ACJ73_06823"/>
<proteinExistence type="predicted"/>
<keyword evidence="2" id="KW-1185">Reference proteome</keyword>
<dbReference type="OrthoDB" id="5421702at2759"/>
<dbReference type="AlphaFoldDB" id="A0A1J9R1B2"/>
<dbReference type="Proteomes" id="UP000242791">
    <property type="component" value="Unassembled WGS sequence"/>
</dbReference>
<evidence type="ECO:0000313" key="2">
    <source>
        <dbReference type="Proteomes" id="UP000242791"/>
    </source>
</evidence>
<accession>A0A1J9R1B2</accession>
<comment type="caution">
    <text evidence="1">The sequence shown here is derived from an EMBL/GenBank/DDBJ whole genome shotgun (WGS) entry which is preliminary data.</text>
</comment>
<organism evidence="1 2">
    <name type="scientific">Blastomyces percursus</name>
    <dbReference type="NCBI Taxonomy" id="1658174"/>
    <lineage>
        <taxon>Eukaryota</taxon>
        <taxon>Fungi</taxon>
        <taxon>Dikarya</taxon>
        <taxon>Ascomycota</taxon>
        <taxon>Pezizomycotina</taxon>
        <taxon>Eurotiomycetes</taxon>
        <taxon>Eurotiomycetidae</taxon>
        <taxon>Onygenales</taxon>
        <taxon>Ajellomycetaceae</taxon>
        <taxon>Blastomyces</taxon>
    </lineage>
</organism>
<protein>
    <submittedName>
        <fullName evidence="1">Uncharacterized protein</fullName>
    </submittedName>
</protein>
<sequence>MSNNNKPTDVDELFDIEYLPPIIDNYWEDQSQYELGLFAVRRMDVFASFSSVPETSDIEGSPRDRTCCRKEELRGCVQSQERINVGTATSDNISNLLKPETFSWAAEVEHSVEQEEEDHKNSSMFFMVDLLEHSNPSGPSASLSDRLGTQTLQEGNRLQDIDIHLDDMPQYLTLAPAKCQLELVSSEAAKVMARQTDLIRKHPNTHHFN</sequence>
<evidence type="ECO:0000313" key="1">
    <source>
        <dbReference type="EMBL" id="OJD21836.1"/>
    </source>
</evidence>